<feature type="domain" description="Ferric oxidoreductase" evidence="9">
    <location>
        <begin position="110"/>
        <end position="224"/>
    </location>
</feature>
<name>A0A3N4IIN9_ASCIM</name>
<evidence type="ECO:0000313" key="13">
    <source>
        <dbReference type="Proteomes" id="UP000275078"/>
    </source>
</evidence>
<evidence type="ECO:0000259" key="10">
    <source>
        <dbReference type="Pfam" id="PF08022"/>
    </source>
</evidence>
<dbReference type="Pfam" id="PF01794">
    <property type="entry name" value="Ferric_reduct"/>
    <property type="match status" value="1"/>
</dbReference>
<dbReference type="OrthoDB" id="10006946at2759"/>
<keyword evidence="6" id="KW-0406">Ion transport</keyword>
<feature type="domain" description="Ferric reductase NAD binding" evidence="11">
    <location>
        <begin position="364"/>
        <end position="481"/>
    </location>
</feature>
<feature type="transmembrane region" description="Helical" evidence="8">
    <location>
        <begin position="27"/>
        <end position="46"/>
    </location>
</feature>
<dbReference type="InterPro" id="IPR013112">
    <property type="entry name" value="FAD-bd_8"/>
</dbReference>
<dbReference type="InterPro" id="IPR013121">
    <property type="entry name" value="Fe_red_NAD-bd_6"/>
</dbReference>
<keyword evidence="2 8" id="KW-0812">Transmembrane</keyword>
<evidence type="ECO:0000256" key="7">
    <source>
        <dbReference type="ARBA" id="ARBA00023136"/>
    </source>
</evidence>
<dbReference type="SUPFAM" id="SSF52343">
    <property type="entry name" value="Ferredoxin reductase-like, C-terminal NADP-linked domain"/>
    <property type="match status" value="1"/>
</dbReference>
<comment type="subcellular location">
    <subcellularLocation>
        <location evidence="1">Membrane</location>
        <topology evidence="1">Multi-pass membrane protein</topology>
    </subcellularLocation>
</comment>
<dbReference type="AlphaFoldDB" id="A0A3N4IIN9"/>
<evidence type="ECO:0000256" key="4">
    <source>
        <dbReference type="ARBA" id="ARBA00022989"/>
    </source>
</evidence>
<organism evidence="12 13">
    <name type="scientific">Ascobolus immersus RN42</name>
    <dbReference type="NCBI Taxonomy" id="1160509"/>
    <lineage>
        <taxon>Eukaryota</taxon>
        <taxon>Fungi</taxon>
        <taxon>Dikarya</taxon>
        <taxon>Ascomycota</taxon>
        <taxon>Pezizomycotina</taxon>
        <taxon>Pezizomycetes</taxon>
        <taxon>Pezizales</taxon>
        <taxon>Ascobolaceae</taxon>
        <taxon>Ascobolus</taxon>
    </lineage>
</organism>
<dbReference type="Pfam" id="PF08022">
    <property type="entry name" value="FAD_binding_8"/>
    <property type="match status" value="1"/>
</dbReference>
<feature type="transmembrane region" description="Helical" evidence="8">
    <location>
        <begin position="78"/>
        <end position="96"/>
    </location>
</feature>
<feature type="transmembrane region" description="Helical" evidence="8">
    <location>
        <begin position="145"/>
        <end position="171"/>
    </location>
</feature>
<dbReference type="GO" id="GO:0000293">
    <property type="term" value="F:ferric-chelate reductase activity"/>
    <property type="evidence" value="ECO:0007669"/>
    <property type="project" value="TreeGrafter"/>
</dbReference>
<keyword evidence="6" id="KW-0813">Transport</keyword>
<keyword evidence="4 8" id="KW-1133">Transmembrane helix</keyword>
<feature type="transmembrane region" description="Helical" evidence="8">
    <location>
        <begin position="103"/>
        <end position="125"/>
    </location>
</feature>
<sequence>MSYEWKFLTSEEKAIRRTHLDWKGQQSLLLSVLCFLIPLAVPYTPLAEYLSRPQVRTTRYWLFQRGPFLAFLPDHGSIGLWMGALLYAAVLLWLAMKNTAPDAFFLIKAFGIVAGAQLPAVYALGMKNGIVSPARVWGWERGTKWHMWGARILVWLLAGHFVGYMIFFVSFSRLGRLVKLDIIAGELAFFSMVVMGATGLMNGRPGAYRLFQKIHILVAPCLLPLCYLHVSHLRPYVLITAVLYILDTVLHRPLLTTLTLVPHRTFTEININIPPGVSEIYRRGYGHVFLRIPELDNGTKHPFTIASYSPLESSLKVTVRTKGGWTKELAHLAREKEGRRVVGKVWTIGGEEAVVEECAAINDVVLIGAGVGIGWASSVGREFVRLGKHVKVIAVAKSSEEVAVLGGADAEDVSGALDMCVYLTAELGIVTEMEGKLRGLDVRYGRPDWEEALAQVVLGARDGEAFVGVCGPAGLVKGVSRTMGRWVGSSNVRVWNEGYSD</sequence>
<reference evidence="12 13" key="1">
    <citation type="journal article" date="2018" name="Nat. Ecol. Evol.">
        <title>Pezizomycetes genomes reveal the molecular basis of ectomycorrhizal truffle lifestyle.</title>
        <authorList>
            <person name="Murat C."/>
            <person name="Payen T."/>
            <person name="Noel B."/>
            <person name="Kuo A."/>
            <person name="Morin E."/>
            <person name="Chen J."/>
            <person name="Kohler A."/>
            <person name="Krizsan K."/>
            <person name="Balestrini R."/>
            <person name="Da Silva C."/>
            <person name="Montanini B."/>
            <person name="Hainaut M."/>
            <person name="Levati E."/>
            <person name="Barry K.W."/>
            <person name="Belfiori B."/>
            <person name="Cichocki N."/>
            <person name="Clum A."/>
            <person name="Dockter R.B."/>
            <person name="Fauchery L."/>
            <person name="Guy J."/>
            <person name="Iotti M."/>
            <person name="Le Tacon F."/>
            <person name="Lindquist E.A."/>
            <person name="Lipzen A."/>
            <person name="Malagnac F."/>
            <person name="Mello A."/>
            <person name="Molinier V."/>
            <person name="Miyauchi S."/>
            <person name="Poulain J."/>
            <person name="Riccioni C."/>
            <person name="Rubini A."/>
            <person name="Sitrit Y."/>
            <person name="Splivallo R."/>
            <person name="Traeger S."/>
            <person name="Wang M."/>
            <person name="Zifcakova L."/>
            <person name="Wipf D."/>
            <person name="Zambonelli A."/>
            <person name="Paolocci F."/>
            <person name="Nowrousian M."/>
            <person name="Ottonello S."/>
            <person name="Baldrian P."/>
            <person name="Spatafora J.W."/>
            <person name="Henrissat B."/>
            <person name="Nagy L.G."/>
            <person name="Aury J.M."/>
            <person name="Wincker P."/>
            <person name="Grigoriev I.V."/>
            <person name="Bonfante P."/>
            <person name="Martin F.M."/>
        </authorList>
    </citation>
    <scope>NUCLEOTIDE SEQUENCE [LARGE SCALE GENOMIC DNA]</scope>
    <source>
        <strain evidence="12 13">RN42</strain>
    </source>
</reference>
<evidence type="ECO:0000256" key="5">
    <source>
        <dbReference type="ARBA" id="ARBA00023002"/>
    </source>
</evidence>
<dbReference type="PANTHER" id="PTHR11972:SF192">
    <property type="entry name" value="FERRIC REDUCTASE TRANSMEMBRANE COMPONENT 1-RELATED"/>
    <property type="match status" value="1"/>
</dbReference>
<dbReference type="STRING" id="1160509.A0A3N4IIN9"/>
<evidence type="ECO:0000256" key="2">
    <source>
        <dbReference type="ARBA" id="ARBA00022692"/>
    </source>
</evidence>
<keyword evidence="3" id="KW-0249">Electron transport</keyword>
<dbReference type="GO" id="GO:0005886">
    <property type="term" value="C:plasma membrane"/>
    <property type="evidence" value="ECO:0007669"/>
    <property type="project" value="TreeGrafter"/>
</dbReference>
<dbReference type="EMBL" id="ML119654">
    <property type="protein sequence ID" value="RPA85297.1"/>
    <property type="molecule type" value="Genomic_DNA"/>
</dbReference>
<evidence type="ECO:0008006" key="14">
    <source>
        <dbReference type="Google" id="ProtNLM"/>
    </source>
</evidence>
<dbReference type="InterPro" id="IPR039261">
    <property type="entry name" value="FNR_nucleotide-bd"/>
</dbReference>
<feature type="transmembrane region" description="Helical" evidence="8">
    <location>
        <begin position="183"/>
        <end position="202"/>
    </location>
</feature>
<accession>A0A3N4IIN9</accession>
<dbReference type="InterPro" id="IPR050369">
    <property type="entry name" value="RBOH/FRE"/>
</dbReference>
<evidence type="ECO:0000259" key="9">
    <source>
        <dbReference type="Pfam" id="PF01794"/>
    </source>
</evidence>
<dbReference type="GO" id="GO:0033215">
    <property type="term" value="P:reductive iron assimilation"/>
    <property type="evidence" value="ECO:0007669"/>
    <property type="project" value="TreeGrafter"/>
</dbReference>
<dbReference type="Proteomes" id="UP000275078">
    <property type="component" value="Unassembled WGS sequence"/>
</dbReference>
<dbReference type="Gene3D" id="3.40.50.80">
    <property type="entry name" value="Nucleotide-binding domain of ferredoxin-NADP reductase (FNR) module"/>
    <property type="match status" value="1"/>
</dbReference>
<evidence type="ECO:0000256" key="8">
    <source>
        <dbReference type="SAM" id="Phobius"/>
    </source>
</evidence>
<proteinExistence type="predicted"/>
<keyword evidence="13" id="KW-1185">Reference proteome</keyword>
<keyword evidence="5" id="KW-0560">Oxidoreductase</keyword>
<dbReference type="PANTHER" id="PTHR11972">
    <property type="entry name" value="NADPH OXIDASE"/>
    <property type="match status" value="1"/>
</dbReference>
<evidence type="ECO:0000256" key="3">
    <source>
        <dbReference type="ARBA" id="ARBA00022982"/>
    </source>
</evidence>
<evidence type="ECO:0000313" key="12">
    <source>
        <dbReference type="EMBL" id="RPA85297.1"/>
    </source>
</evidence>
<evidence type="ECO:0000256" key="6">
    <source>
        <dbReference type="ARBA" id="ARBA00023065"/>
    </source>
</evidence>
<protein>
    <recommendedName>
        <fullName evidence="14">FAD-binding FR-type domain-containing protein</fullName>
    </recommendedName>
</protein>
<gene>
    <name evidence="12" type="ORF">BJ508DRAFT_359032</name>
</gene>
<keyword evidence="7 8" id="KW-0472">Membrane</keyword>
<dbReference type="InterPro" id="IPR013130">
    <property type="entry name" value="Fe3_Rdtase_TM_dom"/>
</dbReference>
<evidence type="ECO:0000259" key="11">
    <source>
        <dbReference type="Pfam" id="PF08030"/>
    </source>
</evidence>
<evidence type="ECO:0000256" key="1">
    <source>
        <dbReference type="ARBA" id="ARBA00004141"/>
    </source>
</evidence>
<dbReference type="Pfam" id="PF08030">
    <property type="entry name" value="NAD_binding_6"/>
    <property type="match status" value="1"/>
</dbReference>
<feature type="domain" description="FAD-binding 8" evidence="10">
    <location>
        <begin position="286"/>
        <end position="336"/>
    </location>
</feature>